<dbReference type="PANTHER" id="PTHR10169:SF38">
    <property type="entry name" value="DNA TOPOISOMERASE 2"/>
    <property type="match status" value="1"/>
</dbReference>
<feature type="compositionally biased region" description="Basic residues" evidence="24">
    <location>
        <begin position="187"/>
        <end position="196"/>
    </location>
</feature>
<dbReference type="Pfam" id="PF01751">
    <property type="entry name" value="Toprim"/>
    <property type="match status" value="1"/>
</dbReference>
<keyword evidence="10" id="KW-0479">Metal-binding</keyword>
<keyword evidence="16 22" id="KW-0799">Topoisomerase</keyword>
<gene>
    <name evidence="27" type="ORF">B0A48_04560</name>
</gene>
<evidence type="ECO:0000256" key="5">
    <source>
        <dbReference type="ARBA" id="ARBA00011080"/>
    </source>
</evidence>
<dbReference type="PROSITE" id="PS50880">
    <property type="entry name" value="TOPRIM"/>
    <property type="match status" value="1"/>
</dbReference>
<dbReference type="Pfam" id="PF00521">
    <property type="entry name" value="DNA_topoisoIV"/>
    <property type="match status" value="1"/>
</dbReference>
<feature type="compositionally biased region" description="Low complexity" evidence="24">
    <location>
        <begin position="250"/>
        <end position="275"/>
    </location>
</feature>
<dbReference type="PANTHER" id="PTHR10169">
    <property type="entry name" value="DNA TOPOISOMERASE/GYRASE"/>
    <property type="match status" value="1"/>
</dbReference>
<comment type="caution">
    <text evidence="27">The sequence shown here is derived from an EMBL/GenBank/DDBJ whole genome shotgun (WGS) entry which is preliminary data.</text>
</comment>
<dbReference type="InterPro" id="IPR013087">
    <property type="entry name" value="Znf_C2H2_type"/>
</dbReference>
<feature type="domain" description="Topo IIA-type catalytic" evidence="26">
    <location>
        <begin position="1035"/>
        <end position="1486"/>
    </location>
</feature>
<dbReference type="EC" id="5.6.2.2" evidence="7"/>
<evidence type="ECO:0000256" key="24">
    <source>
        <dbReference type="SAM" id="MobiDB-lite"/>
    </source>
</evidence>
<feature type="region of interest" description="Disordered" evidence="24">
    <location>
        <begin position="1969"/>
        <end position="1998"/>
    </location>
</feature>
<dbReference type="FunFam" id="3.40.50.670:FF:000001">
    <property type="entry name" value="DNA topoisomerase 2"/>
    <property type="match status" value="2"/>
</dbReference>
<comment type="subcellular location">
    <subcellularLocation>
        <location evidence="4">Nucleus</location>
    </subcellularLocation>
</comment>
<feature type="active site" description="O-(5'-phospho-DNA)-tyrosine intermediate" evidence="22">
    <location>
        <position position="1125"/>
    </location>
</feature>
<dbReference type="SUPFAM" id="SSF55874">
    <property type="entry name" value="ATPase domain of HSP90 chaperone/DNA topoisomerase II/histidine kinase"/>
    <property type="match status" value="1"/>
</dbReference>
<evidence type="ECO:0000256" key="12">
    <source>
        <dbReference type="ARBA" id="ARBA00022771"/>
    </source>
</evidence>
<dbReference type="FunCoup" id="A0A1V8TFQ7">
    <property type="interactions" value="2133"/>
</dbReference>
<protein>
    <recommendedName>
        <fullName evidence="8">DNA topoisomerase 2</fullName>
        <ecNumber evidence="7">5.6.2.2</ecNumber>
    </recommendedName>
    <alternativeName>
        <fullName evidence="20">DNA topoisomerase II</fullName>
    </alternativeName>
</protein>
<keyword evidence="18 22" id="KW-0413">Isomerase</keyword>
<evidence type="ECO:0000256" key="21">
    <source>
        <dbReference type="ARBA" id="ARBA00053943"/>
    </source>
</evidence>
<feature type="compositionally biased region" description="Acidic residues" evidence="24">
    <location>
        <begin position="1975"/>
        <end position="1993"/>
    </location>
</feature>
<evidence type="ECO:0000256" key="2">
    <source>
        <dbReference type="ARBA" id="ARBA00001913"/>
    </source>
</evidence>
<evidence type="ECO:0000256" key="16">
    <source>
        <dbReference type="ARBA" id="ARBA00023029"/>
    </source>
</evidence>
<dbReference type="InParanoid" id="A0A1V8TFQ7"/>
<evidence type="ECO:0000313" key="27">
    <source>
        <dbReference type="EMBL" id="OQO10203.1"/>
    </source>
</evidence>
<dbReference type="InterPro" id="IPR002110">
    <property type="entry name" value="Ankyrin_rpt"/>
</dbReference>
<feature type="region of interest" description="Disordered" evidence="24">
    <location>
        <begin position="177"/>
        <end position="355"/>
    </location>
</feature>
<dbReference type="InterPro" id="IPR034157">
    <property type="entry name" value="TOPRIM_TopoII"/>
</dbReference>
<evidence type="ECO:0000259" key="26">
    <source>
        <dbReference type="PROSITE" id="PS52040"/>
    </source>
</evidence>
<dbReference type="GO" id="GO:0000819">
    <property type="term" value="P:sister chromatid segregation"/>
    <property type="evidence" value="ECO:0007669"/>
    <property type="project" value="TreeGrafter"/>
</dbReference>
<dbReference type="InterPro" id="IPR001241">
    <property type="entry name" value="Topo_IIA"/>
</dbReference>
<dbReference type="SMART" id="SM00433">
    <property type="entry name" value="TOP2c"/>
    <property type="match status" value="1"/>
</dbReference>
<dbReference type="FunFam" id="3.90.199.10:FF:000002">
    <property type="entry name" value="DNA topoisomerase 2"/>
    <property type="match status" value="1"/>
</dbReference>
<dbReference type="Gene3D" id="1.10.268.10">
    <property type="entry name" value="Topoisomerase, domain 3"/>
    <property type="match status" value="1"/>
</dbReference>
<dbReference type="InterPro" id="IPR013506">
    <property type="entry name" value="Topo_IIA_bsu_dom2"/>
</dbReference>
<dbReference type="FunFam" id="3.30.565.10:FF:000004">
    <property type="entry name" value="DNA topoisomerase 2"/>
    <property type="match status" value="1"/>
</dbReference>
<dbReference type="InterPro" id="IPR013760">
    <property type="entry name" value="Topo_IIA-like_dom_sf"/>
</dbReference>
<evidence type="ECO:0000256" key="3">
    <source>
        <dbReference type="ARBA" id="ARBA00001946"/>
    </source>
</evidence>
<dbReference type="SUPFAM" id="SSF54211">
    <property type="entry name" value="Ribosomal protein S5 domain 2-like"/>
    <property type="match status" value="1"/>
</dbReference>
<dbReference type="SUPFAM" id="SSF57667">
    <property type="entry name" value="beta-beta-alpha zinc fingers"/>
    <property type="match status" value="1"/>
</dbReference>
<feature type="region of interest" description="Disordered" evidence="24">
    <location>
        <begin position="1504"/>
        <end position="1561"/>
    </location>
</feature>
<comment type="function">
    <text evidence="21">Control of topological states of DNA by transient breakage and subsequent rejoining of DNA strands. Topoisomerase II makes double-strand breaks.</text>
</comment>
<evidence type="ECO:0000313" key="28">
    <source>
        <dbReference type="Proteomes" id="UP000192596"/>
    </source>
</evidence>
<feature type="region of interest" description="Disordered" evidence="24">
    <location>
        <begin position="1812"/>
        <end position="1931"/>
    </location>
</feature>
<dbReference type="GO" id="GO:0008270">
    <property type="term" value="F:zinc ion binding"/>
    <property type="evidence" value="ECO:0007669"/>
    <property type="project" value="UniProtKB-KW"/>
</dbReference>
<dbReference type="OrthoDB" id="276498at2759"/>
<dbReference type="FunFam" id="3.30.1490.30:FF:000001">
    <property type="entry name" value="DNA topoisomerase 2"/>
    <property type="match status" value="1"/>
</dbReference>
<evidence type="ECO:0000256" key="1">
    <source>
        <dbReference type="ARBA" id="ARBA00000185"/>
    </source>
</evidence>
<dbReference type="FunFam" id="1.10.268.10:FF:000003">
    <property type="entry name" value="DNA topoisomerase 2"/>
    <property type="match status" value="1"/>
</dbReference>
<feature type="domain" description="Toprim" evidence="25">
    <location>
        <begin position="783"/>
        <end position="897"/>
    </location>
</feature>
<evidence type="ECO:0000256" key="13">
    <source>
        <dbReference type="ARBA" id="ARBA00022833"/>
    </source>
</evidence>
<dbReference type="Gene3D" id="3.90.199.10">
    <property type="entry name" value="Topoisomerase II, domain 5"/>
    <property type="match status" value="1"/>
</dbReference>
<comment type="cofactor">
    <cofactor evidence="3">
        <name>Mg(2+)</name>
        <dbReference type="ChEBI" id="CHEBI:18420"/>
    </cofactor>
</comment>
<accession>A0A1V8TFQ7</accession>
<feature type="compositionally biased region" description="Low complexity" evidence="24">
    <location>
        <begin position="1699"/>
        <end position="1727"/>
    </location>
</feature>
<feature type="coiled-coil region" evidence="23">
    <location>
        <begin position="1350"/>
        <end position="1377"/>
    </location>
</feature>
<dbReference type="InterPro" id="IPR003604">
    <property type="entry name" value="Matrin/U1-like-C_Znf_C2H2"/>
</dbReference>
<evidence type="ECO:0000256" key="7">
    <source>
        <dbReference type="ARBA" id="ARBA00012895"/>
    </source>
</evidence>
<sequence>MSTRKDGAYGAAGGNDAGHRKTWDKTEYAAKALESDARHKEEGKLRYEAAIAGKKYHARASTPPDAKETEARKQRLNVADQVGKTQIVPAGAGQGKRGKGAGFYCEDCDLTFKDNLQFVEHLNSKQHLLATGESGEVRRAGLEEVKERFEWLKRKREEERSRETVDLGTRIEVAREDEERIREEKRRARNEKRRRTKGGEGVREVKVENDGAKSLACATMDDSMDGSAFEMDASDDFEPKPLPKAKAKPAVKAPAKKAPATKVTKQTTLKTTKLAPKSKKRAQPDSDEENSDHDDPSLNDDSLLSNTPPSAKKQKKAPVTKKASKPLMEIENESNGYDGADTKVSAGKKGTSSDQYQRLTQLEHILKRPDTYIGSVEKTTEQMWVFNSETESMENRKVTFVPGLYKIFDEILVNAADNRQRDKNMNEMRVVVDREAGLISVRNNGHGIPIEMHAKEGIYIPEMIFGHLLTSSNYDDEEAKITGGRNGYGAKLTNIYSTEFTLETVDSKSKQKYRQTWRKNMSVMGEAKITSAGKSEDYTQITFKPDFAKFGMDEMDDDFEALVKRRVYDMAGCVSGVKVWLNDNRIKISKFKQYMEMHTNAIKTENIADNGKAPEQVILTDNPHERWEIGFAVSDGSFQQVSFVNSIATTHGGTHVNFVADQIIDKLEEIVNKKNKGGVKLKKAQIKNHIFLFVNCSIVNPAFTSQTKEQLTTKASAFGSKPQVSDKFLKEIAKTEAVNNIIHFAQQKGDKLLAKSDGNRRQRMNNSKLTDANKAGTKDGWKCTLILTEGDSASLLALAGRAVVNPDLFGVFPLRGKMLNVRDASIDQISKNAEIQNIKKFMGLQHKKDYQDTKGLRYGHLMIMTDQDHDGSHIKGLLINFLQVQFPSLLRLPGFLLEFITPIVKVWKGDQKKPKAKHDFFTMPEYENWKLQPGHEKGWDHKYYKGLGTSDTTDAEIYFADLDKHLKQFHTMQDGEPELLDLAFSKKKADARKGWLAAFEPGTYLDMSGTDQITYNDFINKELILFSMADNQRSIPSVVDGLKPSQRKVLYTCFRRNLKKDIKVVELAGSVSGLTAYAYGETSMQQTIVGLAQTFVGSNNINCLEPSGNFGSRLQGGNDAASARYIYTRLSPFARRIFHQTDEALLTYNTDDGKTIEPEMYSPIVPMVLINGADGIGTGWSTSIPNYSPVEIIENLKLRMHGSKEDMKPMMPWFRGWTGETQVEGDARFKFTGRVTETGDCEVEITELPVRYWTQTFKDKLEDIIKAEKTPSFIKDYTEYNTPSKVHFIIKIEEKRWAEVSRGLVEAFKLSSTMSTTNLVAFDPEGRLAKYPTVLDIMEEFYAHRLKMYQKRKKYMLDEMQKDLERLSNQARFIKMIIDGKLIVSKKKKAALVAELQKLNFTRFPKVVDAKKEGEFEAVVTNTHEDDEDSVETAAGASDYDYLLGMAIWSLTQERVEKLLRQIGDKEDEITALSAKSPKDLWTTDLDALLEEWQTQLDEEVAREKKVRAKGRRASAKLGIGAGKGGSKKRKANEDSDDESDGSFAVSKKAKVAPKPAVKKANATSNLLSMGLGLVNGVEQKPVVGPPAEQQQTLDSLVVREAAVPVTSAAAALAAKSKSAAVVEELSDEEEVDVKPQKAAAARKPTAKPAARKVISDDEDDEEDAPPVKATSRNAAAPKGRTARPTAIKDDEDDDSLLESHASAPSAPVPAAAKPRAARAAAQKPKAYSNMVDSDDDDLSVDDLPDVSAMVKGIGPPFTSDGATRFFHPATAGTAAVSRPGSSTAAAAALAKAKAKKPIVEDDDISMDETDWGKLAQNSPHKVSDRTLLSEGGSDAEMEDVRPKPKPKTIAAAKAPAQKPKAAPTAALKPKKAPAAAAAPKVLPLSPAAKAYAAKQAKQASAGAATKPAPVKRPASKLKHSILSEDEDESADDLVNDLLSDEDMEDNGVRVAAPAAARPARRAAAAKPKAKYVVSDEDEEEEESEAEFEEDETSAGLEDPSILRDILQRAAETIRSHVLADVISQPHDEGLDGRWATALGRAIERQRPENIRTLLEYGINPNGVPAETLKEVSRKFGRHAIDSRSAMRLPYIATTDEEVNAVPFQTIPLTHDEVETRRTSVSRFWIEPDSEFIDHSVEYARLHSLVMAGQTTPEIFDQVLASRADASFWLDPDCPTSLPPEDNLTTSALSISTPLHAALAADKNAMVQAIIDRGFNPNARPIITGSHTLTPAQYAIVLGNTEAYTMFRSHPMVEPDTLTPVYGAHSLHFAAAQLRWDLVEVIGLPLSNAPTTAIGHTLLHIACLPLNETAVGRSGPKAKGSYHDTRWLDRTQYRDLRLRPTTWEANGEEEWKHNTGLDQLRRDMCPIAAEEFGTQLHFCKRLVSDLGLESIALCDMHGNTALHYLSGQPDLNYRLIEWMRSQDGADEVWHRSRNYWGYTPADLFEDRIANGGRGWIITF</sequence>
<dbReference type="SMART" id="SM00434">
    <property type="entry name" value="TOP4c"/>
    <property type="match status" value="1"/>
</dbReference>
<dbReference type="InterPro" id="IPR031660">
    <property type="entry name" value="TOPRIM_C"/>
</dbReference>
<dbReference type="Gene3D" id="3.40.50.670">
    <property type="match status" value="1"/>
</dbReference>
<dbReference type="Pfam" id="PF00204">
    <property type="entry name" value="DNA_gyraseB"/>
    <property type="match status" value="1"/>
</dbReference>
<dbReference type="GO" id="GO:0003918">
    <property type="term" value="F:DNA topoisomerase type II (double strand cut, ATP-hydrolyzing) activity"/>
    <property type="evidence" value="ECO:0007669"/>
    <property type="project" value="UniProtKB-EC"/>
</dbReference>
<dbReference type="InterPro" id="IPR036890">
    <property type="entry name" value="HATPase_C_sf"/>
</dbReference>
<dbReference type="SMART" id="SM00248">
    <property type="entry name" value="ANK"/>
    <property type="match status" value="3"/>
</dbReference>
<dbReference type="GO" id="GO:0005634">
    <property type="term" value="C:nucleus"/>
    <property type="evidence" value="ECO:0007669"/>
    <property type="project" value="UniProtKB-SubCell"/>
</dbReference>
<feature type="region of interest" description="Disordered" evidence="24">
    <location>
        <begin position="53"/>
        <end position="73"/>
    </location>
</feature>
<dbReference type="InterPro" id="IPR013759">
    <property type="entry name" value="Topo_IIA_B_C"/>
</dbReference>
<dbReference type="FunFam" id="3.30.230.10:FF:000008">
    <property type="entry name" value="DNA topoisomerase 2"/>
    <property type="match status" value="1"/>
</dbReference>
<dbReference type="Gene3D" id="3.30.1360.40">
    <property type="match status" value="1"/>
</dbReference>
<evidence type="ECO:0000259" key="25">
    <source>
        <dbReference type="PROSITE" id="PS50880"/>
    </source>
</evidence>
<evidence type="ECO:0000256" key="23">
    <source>
        <dbReference type="SAM" id="Coils"/>
    </source>
</evidence>
<dbReference type="InterPro" id="IPR006171">
    <property type="entry name" value="TOPRIM_dom"/>
</dbReference>
<evidence type="ECO:0000256" key="10">
    <source>
        <dbReference type="ARBA" id="ARBA00022723"/>
    </source>
</evidence>
<dbReference type="InterPro" id="IPR020568">
    <property type="entry name" value="Ribosomal_Su5_D2-typ_SF"/>
</dbReference>
<keyword evidence="14" id="KW-0067">ATP-binding</keyword>
<keyword evidence="13" id="KW-0862">Zinc</keyword>
<evidence type="ECO:0000256" key="9">
    <source>
        <dbReference type="ARBA" id="ARBA00022553"/>
    </source>
</evidence>
<keyword evidence="11" id="KW-0547">Nucleotide-binding</keyword>
<dbReference type="SUPFAM" id="SSF56719">
    <property type="entry name" value="Type II DNA topoisomerase"/>
    <property type="match status" value="1"/>
</dbReference>
<feature type="compositionally biased region" description="Basic and acidic residues" evidence="24">
    <location>
        <begin position="197"/>
        <end position="211"/>
    </location>
</feature>
<evidence type="ECO:0000256" key="15">
    <source>
        <dbReference type="ARBA" id="ARBA00022842"/>
    </source>
</evidence>
<name>A0A1V8TFQ7_9PEZI</name>
<evidence type="ECO:0000256" key="20">
    <source>
        <dbReference type="ARBA" id="ARBA00031138"/>
    </source>
</evidence>
<comment type="catalytic activity">
    <reaction evidence="1 22">
        <text>ATP-dependent breakage, passage and rejoining of double-stranded DNA.</text>
        <dbReference type="EC" id="5.6.2.2"/>
    </reaction>
</comment>
<evidence type="ECO:0000256" key="18">
    <source>
        <dbReference type="ARBA" id="ARBA00023235"/>
    </source>
</evidence>
<dbReference type="InterPro" id="IPR050634">
    <property type="entry name" value="DNA_Topoisomerase_II"/>
</dbReference>
<dbReference type="PRINTS" id="PR00418">
    <property type="entry name" value="TPI2FAMILY"/>
</dbReference>
<dbReference type="InterPro" id="IPR036236">
    <property type="entry name" value="Znf_C2H2_sf"/>
</dbReference>
<dbReference type="InterPro" id="IPR003594">
    <property type="entry name" value="HATPase_dom"/>
</dbReference>
<dbReference type="Gene3D" id="1.25.40.20">
    <property type="entry name" value="Ankyrin repeat-containing domain"/>
    <property type="match status" value="1"/>
</dbReference>
<dbReference type="CDD" id="cd03365">
    <property type="entry name" value="TOPRIM_TopoIIA"/>
    <property type="match status" value="1"/>
</dbReference>
<keyword evidence="15" id="KW-0460">Magnesium</keyword>
<dbReference type="PROSITE" id="PS00028">
    <property type="entry name" value="ZINC_FINGER_C2H2_1"/>
    <property type="match status" value="1"/>
</dbReference>
<dbReference type="InterPro" id="IPR013757">
    <property type="entry name" value="Topo_IIA_A_a_sf"/>
</dbReference>
<comment type="cofactor">
    <cofactor evidence="2">
        <name>Ca(2+)</name>
        <dbReference type="ChEBI" id="CHEBI:29108"/>
    </cofactor>
</comment>
<dbReference type="GO" id="GO:0000712">
    <property type="term" value="P:resolution of meiotic recombination intermediates"/>
    <property type="evidence" value="ECO:0007669"/>
    <property type="project" value="TreeGrafter"/>
</dbReference>
<dbReference type="CDD" id="cd03481">
    <property type="entry name" value="TopoIIA_Trans_ScTopoIIA"/>
    <property type="match status" value="1"/>
</dbReference>
<dbReference type="GO" id="GO:0003677">
    <property type="term" value="F:DNA binding"/>
    <property type="evidence" value="ECO:0007669"/>
    <property type="project" value="UniProtKB-UniRule"/>
</dbReference>
<organism evidence="27 28">
    <name type="scientific">Cryoendolithus antarcticus</name>
    <dbReference type="NCBI Taxonomy" id="1507870"/>
    <lineage>
        <taxon>Eukaryota</taxon>
        <taxon>Fungi</taxon>
        <taxon>Dikarya</taxon>
        <taxon>Ascomycota</taxon>
        <taxon>Pezizomycotina</taxon>
        <taxon>Dothideomycetes</taxon>
        <taxon>Dothideomycetidae</taxon>
        <taxon>Cladosporiales</taxon>
        <taxon>Cladosporiaceae</taxon>
        <taxon>Cryoendolithus</taxon>
    </lineage>
</organism>
<evidence type="ECO:0000256" key="14">
    <source>
        <dbReference type="ARBA" id="ARBA00022840"/>
    </source>
</evidence>
<dbReference type="STRING" id="1507870.A0A1V8TFQ7"/>
<feature type="compositionally biased region" description="Low complexity" evidence="24">
    <location>
        <begin position="1848"/>
        <end position="1909"/>
    </location>
</feature>
<reference evidence="28" key="1">
    <citation type="submission" date="2017-03" db="EMBL/GenBank/DDBJ databases">
        <title>Genomes of endolithic fungi from Antarctica.</title>
        <authorList>
            <person name="Coleine C."/>
            <person name="Masonjones S."/>
            <person name="Stajich J.E."/>
        </authorList>
    </citation>
    <scope>NUCLEOTIDE SEQUENCE [LARGE SCALE GENOMIC DNA]</scope>
    <source>
        <strain evidence="28">CCFEE 5527</strain>
    </source>
</reference>
<dbReference type="PROSITE" id="PS52040">
    <property type="entry name" value="TOPO_IIA"/>
    <property type="match status" value="1"/>
</dbReference>
<evidence type="ECO:0000256" key="4">
    <source>
        <dbReference type="ARBA" id="ARBA00004123"/>
    </source>
</evidence>
<dbReference type="SMART" id="SM00451">
    <property type="entry name" value="ZnF_U1"/>
    <property type="match status" value="1"/>
</dbReference>
<evidence type="ECO:0000256" key="22">
    <source>
        <dbReference type="PROSITE-ProRule" id="PRU01384"/>
    </source>
</evidence>
<keyword evidence="12" id="KW-0863">Zinc-finger</keyword>
<dbReference type="InterPro" id="IPR014721">
    <property type="entry name" value="Ribsml_uS5_D2-typ_fold_subgr"/>
</dbReference>
<comment type="similarity">
    <text evidence="5">Belongs to the type II topoisomerase family.</text>
</comment>
<proteinExistence type="inferred from homology"/>
<dbReference type="Pfam" id="PF02518">
    <property type="entry name" value="HATPase_c"/>
    <property type="match status" value="1"/>
</dbReference>
<dbReference type="CDD" id="cd16930">
    <property type="entry name" value="HATPase_TopII-like"/>
    <property type="match status" value="1"/>
</dbReference>
<dbReference type="Proteomes" id="UP000192596">
    <property type="component" value="Unassembled WGS sequence"/>
</dbReference>
<feature type="compositionally biased region" description="Acidic residues" evidence="24">
    <location>
        <begin position="1733"/>
        <end position="1743"/>
    </location>
</feature>
<keyword evidence="23" id="KW-0175">Coiled coil</keyword>
<feature type="compositionally biased region" description="Basic and acidic residues" evidence="24">
    <location>
        <begin position="177"/>
        <end position="186"/>
    </location>
</feature>
<feature type="compositionally biased region" description="Basic residues" evidence="24">
    <location>
        <begin position="1505"/>
        <end position="1515"/>
    </location>
</feature>
<dbReference type="InterPro" id="IPR022755">
    <property type="entry name" value="Znf_C2H2_jaz"/>
</dbReference>
<evidence type="ECO:0000256" key="19">
    <source>
        <dbReference type="ARBA" id="ARBA00023242"/>
    </source>
</evidence>
<evidence type="ECO:0000256" key="8">
    <source>
        <dbReference type="ARBA" id="ARBA00019635"/>
    </source>
</evidence>
<keyword evidence="19" id="KW-0539">Nucleus</keyword>
<dbReference type="CDD" id="cd00187">
    <property type="entry name" value="TOP4c"/>
    <property type="match status" value="1"/>
</dbReference>
<dbReference type="Pfam" id="PF12171">
    <property type="entry name" value="zf-C2H2_jaz"/>
    <property type="match status" value="1"/>
</dbReference>
<keyword evidence="17 22" id="KW-0238">DNA-binding</keyword>
<dbReference type="Gene3D" id="3.30.565.10">
    <property type="entry name" value="Histidine kinase-like ATPase, C-terminal domain"/>
    <property type="match status" value="1"/>
</dbReference>
<dbReference type="InterPro" id="IPR036770">
    <property type="entry name" value="Ankyrin_rpt-contain_sf"/>
</dbReference>
<dbReference type="InterPro" id="IPR013758">
    <property type="entry name" value="Topo_IIA_A/C_ab"/>
</dbReference>
<feature type="compositionally biased region" description="Low complexity" evidence="24">
    <location>
        <begin position="1637"/>
        <end position="1653"/>
    </location>
</feature>
<dbReference type="SUPFAM" id="SSF48403">
    <property type="entry name" value="Ankyrin repeat"/>
    <property type="match status" value="1"/>
</dbReference>
<feature type="compositionally biased region" description="Basic residues" evidence="24">
    <location>
        <begin position="312"/>
        <end position="324"/>
    </location>
</feature>
<dbReference type="Gene3D" id="3.30.1490.30">
    <property type="match status" value="1"/>
</dbReference>
<feature type="region of interest" description="Disordered" evidence="24">
    <location>
        <begin position="1"/>
        <end position="23"/>
    </location>
</feature>
<evidence type="ECO:0000256" key="11">
    <source>
        <dbReference type="ARBA" id="ARBA00022741"/>
    </source>
</evidence>
<keyword evidence="28" id="KW-1185">Reference proteome</keyword>
<dbReference type="PRINTS" id="PR01158">
    <property type="entry name" value="TOPISMRASEII"/>
</dbReference>
<dbReference type="GO" id="GO:0005524">
    <property type="term" value="F:ATP binding"/>
    <property type="evidence" value="ECO:0007669"/>
    <property type="project" value="UniProtKB-KW"/>
</dbReference>
<evidence type="ECO:0000256" key="6">
    <source>
        <dbReference type="ARBA" id="ARBA00011738"/>
    </source>
</evidence>
<dbReference type="Pfam" id="PF16898">
    <property type="entry name" value="TOPRIM_C"/>
    <property type="match status" value="1"/>
</dbReference>
<keyword evidence="9" id="KW-0597">Phosphoprotein</keyword>
<comment type="subunit">
    <text evidence="6">Homodimer.</text>
</comment>
<dbReference type="GO" id="GO:0006265">
    <property type="term" value="P:DNA topological change"/>
    <property type="evidence" value="ECO:0007669"/>
    <property type="project" value="UniProtKB-UniRule"/>
</dbReference>
<dbReference type="Gene3D" id="3.30.230.10">
    <property type="match status" value="1"/>
</dbReference>
<dbReference type="InterPro" id="IPR002205">
    <property type="entry name" value="Topo_IIA_dom_A"/>
</dbReference>
<evidence type="ECO:0000256" key="17">
    <source>
        <dbReference type="ARBA" id="ARBA00023125"/>
    </source>
</evidence>
<feature type="region of interest" description="Disordered" evidence="24">
    <location>
        <begin position="1626"/>
        <end position="1743"/>
    </location>
</feature>
<dbReference type="EMBL" id="NAJO01000009">
    <property type="protein sequence ID" value="OQO10203.1"/>
    <property type="molecule type" value="Genomic_DNA"/>
</dbReference>
<dbReference type="FunFam" id="3.30.1360.40:FF:000003">
    <property type="entry name" value="DNA topoisomerase 2"/>
    <property type="match status" value="1"/>
</dbReference>
<dbReference type="InterPro" id="IPR001154">
    <property type="entry name" value="TopoII_euk"/>
</dbReference>